<organism evidence="3 4">
    <name type="scientific">Seminavis robusta</name>
    <dbReference type="NCBI Taxonomy" id="568900"/>
    <lineage>
        <taxon>Eukaryota</taxon>
        <taxon>Sar</taxon>
        <taxon>Stramenopiles</taxon>
        <taxon>Ochrophyta</taxon>
        <taxon>Bacillariophyta</taxon>
        <taxon>Bacillariophyceae</taxon>
        <taxon>Bacillariophycidae</taxon>
        <taxon>Naviculales</taxon>
        <taxon>Naviculaceae</taxon>
        <taxon>Seminavis</taxon>
    </lineage>
</organism>
<keyword evidence="2" id="KW-0732">Signal</keyword>
<gene>
    <name evidence="3" type="ORF">SEMRO_658_G182670.1</name>
</gene>
<feature type="chain" id="PRO_5040267918" evidence="2">
    <location>
        <begin position="23"/>
        <end position="224"/>
    </location>
</feature>
<keyword evidence="4" id="KW-1185">Reference proteome</keyword>
<evidence type="ECO:0000256" key="2">
    <source>
        <dbReference type="SAM" id="SignalP"/>
    </source>
</evidence>
<name>A0A9N8HHT7_9STRA</name>
<evidence type="ECO:0000313" key="3">
    <source>
        <dbReference type="EMBL" id="CAB9514511.1"/>
    </source>
</evidence>
<dbReference type="EMBL" id="CAICTM010000657">
    <property type="protein sequence ID" value="CAB9514511.1"/>
    <property type="molecule type" value="Genomic_DNA"/>
</dbReference>
<proteinExistence type="predicted"/>
<accession>A0A9N8HHT7</accession>
<evidence type="ECO:0000256" key="1">
    <source>
        <dbReference type="SAM" id="MobiDB-lite"/>
    </source>
</evidence>
<sequence length="224" mass="24808">MITTSLQLLLLSWLLSLTVIQGHSWRHFAVTNHPLFGVQNGNFRASIGSTVDDEDYERAERAIFQGIQKAERKVLKAMDDKVRVVLDKSTAKAVLSRVLDAEEGDEHLLLQALEAAEQAVILAVEKEVGTIFHALHEDKKPSSQEDSAAVIYSSSKPDKPVSQPMAPSKATPPKTFFFKSPVTKDASVEEKELDPWMEALDKHKRMDEFLQSLDLQGVGGNVGD</sequence>
<dbReference type="AlphaFoldDB" id="A0A9N8HHT7"/>
<dbReference type="Proteomes" id="UP001153069">
    <property type="component" value="Unassembled WGS sequence"/>
</dbReference>
<feature type="region of interest" description="Disordered" evidence="1">
    <location>
        <begin position="154"/>
        <end position="177"/>
    </location>
</feature>
<comment type="caution">
    <text evidence="3">The sequence shown here is derived from an EMBL/GenBank/DDBJ whole genome shotgun (WGS) entry which is preliminary data.</text>
</comment>
<reference evidence="3" key="1">
    <citation type="submission" date="2020-06" db="EMBL/GenBank/DDBJ databases">
        <authorList>
            <consortium name="Plant Systems Biology data submission"/>
        </authorList>
    </citation>
    <scope>NUCLEOTIDE SEQUENCE</scope>
    <source>
        <strain evidence="3">D6</strain>
    </source>
</reference>
<evidence type="ECO:0000313" key="4">
    <source>
        <dbReference type="Proteomes" id="UP001153069"/>
    </source>
</evidence>
<protein>
    <submittedName>
        <fullName evidence="3">Uncharacterized protein</fullName>
    </submittedName>
</protein>
<feature type="signal peptide" evidence="2">
    <location>
        <begin position="1"/>
        <end position="22"/>
    </location>
</feature>